<comment type="caution">
    <text evidence="2">The sequence shown here is derived from an EMBL/GenBank/DDBJ whole genome shotgun (WGS) entry which is preliminary data.</text>
</comment>
<keyword evidence="3" id="KW-1185">Reference proteome</keyword>
<dbReference type="EMBL" id="ASPP01026283">
    <property type="protein sequence ID" value="ETO07303.1"/>
    <property type="molecule type" value="Genomic_DNA"/>
</dbReference>
<reference evidence="2 3" key="1">
    <citation type="journal article" date="2013" name="Curr. Biol.">
        <title>The Genome of the Foraminiferan Reticulomyxa filosa.</title>
        <authorList>
            <person name="Glockner G."/>
            <person name="Hulsmann N."/>
            <person name="Schleicher M."/>
            <person name="Noegel A.A."/>
            <person name="Eichinger L."/>
            <person name="Gallinger C."/>
            <person name="Pawlowski J."/>
            <person name="Sierra R."/>
            <person name="Euteneuer U."/>
            <person name="Pillet L."/>
            <person name="Moustafa A."/>
            <person name="Platzer M."/>
            <person name="Groth M."/>
            <person name="Szafranski K."/>
            <person name="Schliwa M."/>
        </authorList>
    </citation>
    <scope>NUCLEOTIDE SEQUENCE [LARGE SCALE GENOMIC DNA]</scope>
</reference>
<proteinExistence type="predicted"/>
<sequence length="186" mass="22087">QQVKQLQPNQKDQDIPIRIKETLELNQTSTFAQVLLFACTYDKKLPLQDIETLKKQIESKDNEIRKLKEEIQVRDKEIKKLKETTQVKSKEILQKGDEVREVEKDMPQELFWEVRDTREQLLNLRENIEIMMQNIAKKDKQELEHCQKLIILLEEKNAKLSSDYQTLLQSQNKKKPLVAVESQGRF</sequence>
<feature type="coiled-coil region" evidence="1">
    <location>
        <begin position="114"/>
        <end position="141"/>
    </location>
</feature>
<dbReference type="Proteomes" id="UP000023152">
    <property type="component" value="Unassembled WGS sequence"/>
</dbReference>
<evidence type="ECO:0000313" key="3">
    <source>
        <dbReference type="Proteomes" id="UP000023152"/>
    </source>
</evidence>
<evidence type="ECO:0008006" key="4">
    <source>
        <dbReference type="Google" id="ProtNLM"/>
    </source>
</evidence>
<protein>
    <recommendedName>
        <fullName evidence="4">Viral A-type inclusion protein</fullName>
    </recommendedName>
</protein>
<keyword evidence="1" id="KW-0175">Coiled coil</keyword>
<accession>X6LZF3</accession>
<dbReference type="Gene3D" id="1.20.5.170">
    <property type="match status" value="1"/>
</dbReference>
<evidence type="ECO:0000256" key="1">
    <source>
        <dbReference type="SAM" id="Coils"/>
    </source>
</evidence>
<evidence type="ECO:0000313" key="2">
    <source>
        <dbReference type="EMBL" id="ETO07303.1"/>
    </source>
</evidence>
<gene>
    <name evidence="2" type="ORF">RFI_30091</name>
</gene>
<name>X6LZF3_RETFI</name>
<organism evidence="2 3">
    <name type="scientific">Reticulomyxa filosa</name>
    <dbReference type="NCBI Taxonomy" id="46433"/>
    <lineage>
        <taxon>Eukaryota</taxon>
        <taxon>Sar</taxon>
        <taxon>Rhizaria</taxon>
        <taxon>Retaria</taxon>
        <taxon>Foraminifera</taxon>
        <taxon>Monothalamids</taxon>
        <taxon>Reticulomyxidae</taxon>
        <taxon>Reticulomyxa</taxon>
    </lineage>
</organism>
<dbReference type="AlphaFoldDB" id="X6LZF3"/>
<feature type="coiled-coil region" evidence="1">
    <location>
        <begin position="50"/>
        <end position="84"/>
    </location>
</feature>
<feature type="non-terminal residue" evidence="2">
    <location>
        <position position="1"/>
    </location>
</feature>